<dbReference type="STRING" id="117157.SAMN04489717_3359"/>
<organism evidence="1 2">
    <name type="scientific">Actinopolymorpha singaporensis</name>
    <dbReference type="NCBI Taxonomy" id="117157"/>
    <lineage>
        <taxon>Bacteria</taxon>
        <taxon>Bacillati</taxon>
        <taxon>Actinomycetota</taxon>
        <taxon>Actinomycetes</taxon>
        <taxon>Propionibacteriales</taxon>
        <taxon>Actinopolymorphaceae</taxon>
        <taxon>Actinopolymorpha</taxon>
    </lineage>
</organism>
<reference evidence="1 2" key="1">
    <citation type="submission" date="2016-10" db="EMBL/GenBank/DDBJ databases">
        <authorList>
            <person name="de Groot N.N."/>
        </authorList>
    </citation>
    <scope>NUCLEOTIDE SEQUENCE [LARGE SCALE GENOMIC DNA]</scope>
    <source>
        <strain evidence="1 2">DSM 22024</strain>
    </source>
</reference>
<dbReference type="SUPFAM" id="SSF52413">
    <property type="entry name" value="UDP-glucose/GDP-mannose dehydrogenase C-terminal domain"/>
    <property type="match status" value="1"/>
</dbReference>
<dbReference type="EMBL" id="LT629732">
    <property type="protein sequence ID" value="SDS64298.1"/>
    <property type="molecule type" value="Genomic_DNA"/>
</dbReference>
<sequence length="50" mass="5730">MITEWPQLKEVGWPAVRNAMRNPLIFDGRNLLDPKTMRGLGFTYVSVGRP</sequence>
<dbReference type="Proteomes" id="UP000198983">
    <property type="component" value="Chromosome I"/>
</dbReference>
<evidence type="ECO:0000313" key="2">
    <source>
        <dbReference type="Proteomes" id="UP000198983"/>
    </source>
</evidence>
<proteinExistence type="predicted"/>
<dbReference type="RefSeq" id="WP_197681461.1">
    <property type="nucleotide sequence ID" value="NZ_LT629732.1"/>
</dbReference>
<gene>
    <name evidence="1" type="ORF">SAMN04489717_3359</name>
</gene>
<protein>
    <submittedName>
        <fullName evidence="1">UDPglucose 6-dehydrogenase</fullName>
    </submittedName>
</protein>
<accession>A0A1H1TVS0</accession>
<evidence type="ECO:0000313" key="1">
    <source>
        <dbReference type="EMBL" id="SDS64298.1"/>
    </source>
</evidence>
<keyword evidence="2" id="KW-1185">Reference proteome</keyword>
<name>A0A1H1TVS0_9ACTN</name>
<dbReference type="InterPro" id="IPR036220">
    <property type="entry name" value="UDP-Glc/GDP-Man_DH_C_sf"/>
</dbReference>
<dbReference type="AlphaFoldDB" id="A0A1H1TVS0"/>
<dbReference type="Gene3D" id="3.40.50.720">
    <property type="entry name" value="NAD(P)-binding Rossmann-like Domain"/>
    <property type="match status" value="1"/>
</dbReference>